<evidence type="ECO:0000313" key="3">
    <source>
        <dbReference type="Proteomes" id="UP000198959"/>
    </source>
</evidence>
<sequence>MIVARSPGTFPGGRTDSISSMSARRVVALLALLGVFLTACERSSDDPDAAPSAPVRPAWQPVTLPPPPGPPGRLLVRDAVACADHWYVVGGVGDAAGETRPAAWTSPDGATWTSVPMRPKSYYGQRHVLYSVACRNGQVALLGAKRGGAHANPRTSSWRQLPDGSLTEVTAPFELFGGPRAVNVARLVAGTPGWLITGNRTGGAASWVSADSTRFTIVEGAPELASDGRGETWGFDAVDRDGRWLMVGGLLLTGRTDRDPLAWTSADGVTWQRVPVPATTEYDELQRVVLVDGVPVAVGLRGRAFGTWRADGDGGAWRTTAGFGTARTDGIPGVRGLTVAGSRLYAATVDGGGHALWVSADGGGSWRSVDPPVAMPGGAERAVALAGSRERLLLVVDDAAAGQVFLAPDSAS</sequence>
<name>A0A1C6RNS2_9ACTN</name>
<gene>
    <name evidence="2" type="ORF">GA0074692_0484</name>
</gene>
<dbReference type="EMBL" id="FMHW01000002">
    <property type="protein sequence ID" value="SCL18827.1"/>
    <property type="molecule type" value="Genomic_DNA"/>
</dbReference>
<dbReference type="Gene3D" id="2.130.10.10">
    <property type="entry name" value="YVTN repeat-like/Quinoprotein amine dehydrogenase"/>
    <property type="match status" value="1"/>
</dbReference>
<proteinExistence type="predicted"/>
<dbReference type="SUPFAM" id="SSF50939">
    <property type="entry name" value="Sialidases"/>
    <property type="match status" value="1"/>
</dbReference>
<organism evidence="2 3">
    <name type="scientific">Micromonospora pallida</name>
    <dbReference type="NCBI Taxonomy" id="145854"/>
    <lineage>
        <taxon>Bacteria</taxon>
        <taxon>Bacillati</taxon>
        <taxon>Actinomycetota</taxon>
        <taxon>Actinomycetes</taxon>
        <taxon>Micromonosporales</taxon>
        <taxon>Micromonosporaceae</taxon>
        <taxon>Micromonospora</taxon>
    </lineage>
</organism>
<evidence type="ECO:0008006" key="4">
    <source>
        <dbReference type="Google" id="ProtNLM"/>
    </source>
</evidence>
<reference evidence="3" key="1">
    <citation type="submission" date="2016-06" db="EMBL/GenBank/DDBJ databases">
        <authorList>
            <person name="Varghese N."/>
            <person name="Submissions Spin"/>
        </authorList>
    </citation>
    <scope>NUCLEOTIDE SEQUENCE [LARGE SCALE GENOMIC DNA]</scope>
    <source>
        <strain evidence="3">DSM 43817</strain>
    </source>
</reference>
<accession>A0A1C6RNS2</accession>
<feature type="region of interest" description="Disordered" evidence="1">
    <location>
        <begin position="44"/>
        <end position="71"/>
    </location>
</feature>
<evidence type="ECO:0000313" key="2">
    <source>
        <dbReference type="EMBL" id="SCL18827.1"/>
    </source>
</evidence>
<dbReference type="Proteomes" id="UP000198959">
    <property type="component" value="Unassembled WGS sequence"/>
</dbReference>
<evidence type="ECO:0000256" key="1">
    <source>
        <dbReference type="SAM" id="MobiDB-lite"/>
    </source>
</evidence>
<dbReference type="AlphaFoldDB" id="A0A1C6RNS2"/>
<dbReference type="InterPro" id="IPR036278">
    <property type="entry name" value="Sialidase_sf"/>
</dbReference>
<dbReference type="STRING" id="145854.GA0074692_0484"/>
<dbReference type="InterPro" id="IPR015943">
    <property type="entry name" value="WD40/YVTN_repeat-like_dom_sf"/>
</dbReference>
<protein>
    <recommendedName>
        <fullName evidence="4">BNR repeat-like domain-containing protein</fullName>
    </recommendedName>
</protein>
<keyword evidence="3" id="KW-1185">Reference proteome</keyword>